<dbReference type="InterPro" id="IPR013320">
    <property type="entry name" value="ConA-like_dom_sf"/>
</dbReference>
<evidence type="ECO:0000256" key="4">
    <source>
        <dbReference type="ARBA" id="ARBA00022859"/>
    </source>
</evidence>
<proteinExistence type="inferred from homology"/>
<dbReference type="InterPro" id="IPR043030">
    <property type="entry name" value="BGBP_N_sf"/>
</dbReference>
<dbReference type="InterPro" id="IPR031756">
    <property type="entry name" value="BGBP_N"/>
</dbReference>
<evidence type="ECO:0000313" key="9">
    <source>
        <dbReference type="Proteomes" id="UP000694865"/>
    </source>
</evidence>
<feature type="chain" id="PRO_5045943842" evidence="6">
    <location>
        <begin position="20"/>
        <end position="638"/>
    </location>
</feature>
<keyword evidence="4" id="KW-0391">Immunity</keyword>
<feature type="domain" description="GH16" evidence="7">
    <location>
        <begin position="289"/>
        <end position="638"/>
    </location>
</feature>
<evidence type="ECO:0000259" key="7">
    <source>
        <dbReference type="PROSITE" id="PS51762"/>
    </source>
</evidence>
<keyword evidence="3" id="KW-0399">Innate immunity</keyword>
<feature type="signal peptide" evidence="6">
    <location>
        <begin position="1"/>
        <end position="19"/>
    </location>
</feature>
<evidence type="ECO:0000256" key="3">
    <source>
        <dbReference type="ARBA" id="ARBA00022588"/>
    </source>
</evidence>
<feature type="compositionally biased region" description="Pro residues" evidence="5">
    <location>
        <begin position="269"/>
        <end position="283"/>
    </location>
</feature>
<dbReference type="PROSITE" id="PS51762">
    <property type="entry name" value="GH16_2"/>
    <property type="match status" value="1"/>
</dbReference>
<comment type="similarity">
    <text evidence="2">Belongs to the insect beta-1,3-glucan binding protein family.</text>
</comment>
<evidence type="ECO:0000256" key="2">
    <source>
        <dbReference type="ARBA" id="ARBA00008781"/>
    </source>
</evidence>
<protein>
    <submittedName>
        <fullName evidence="10">Beta-1,3-glucan-binding protein-like</fullName>
    </submittedName>
</protein>
<feature type="region of interest" description="Disordered" evidence="5">
    <location>
        <begin position="113"/>
        <end position="152"/>
    </location>
</feature>
<feature type="region of interest" description="Disordered" evidence="5">
    <location>
        <begin position="248"/>
        <end position="305"/>
    </location>
</feature>
<name>A0ABM0GZQ3_SACKO</name>
<organism evidence="9 10">
    <name type="scientific">Saccoglossus kowalevskii</name>
    <name type="common">Acorn worm</name>
    <dbReference type="NCBI Taxonomy" id="10224"/>
    <lineage>
        <taxon>Eukaryota</taxon>
        <taxon>Metazoa</taxon>
        <taxon>Hemichordata</taxon>
        <taxon>Enteropneusta</taxon>
        <taxon>Harrimaniidae</taxon>
        <taxon>Saccoglossus</taxon>
    </lineage>
</organism>
<evidence type="ECO:0000259" key="8">
    <source>
        <dbReference type="PROSITE" id="PS51969"/>
    </source>
</evidence>
<dbReference type="CDD" id="cd08024">
    <property type="entry name" value="GH16_CCF"/>
    <property type="match status" value="1"/>
</dbReference>
<evidence type="ECO:0000256" key="6">
    <source>
        <dbReference type="SAM" id="SignalP"/>
    </source>
</evidence>
<evidence type="ECO:0000256" key="1">
    <source>
        <dbReference type="ARBA" id="ARBA00006865"/>
    </source>
</evidence>
<dbReference type="Gene3D" id="2.60.120.200">
    <property type="match status" value="1"/>
</dbReference>
<dbReference type="RefSeq" id="XP_002740986.2">
    <property type="nucleotide sequence ID" value="XM_002740940.2"/>
</dbReference>
<feature type="domain" description="CBM39" evidence="8">
    <location>
        <begin position="20"/>
        <end position="120"/>
    </location>
</feature>
<evidence type="ECO:0000313" key="10">
    <source>
        <dbReference type="RefSeq" id="XP_002740986.2"/>
    </source>
</evidence>
<gene>
    <name evidence="10" type="primary">LOC100368603</name>
</gene>
<dbReference type="Gene3D" id="2.60.40.2140">
    <property type="entry name" value="Beta-1,3-glucan-recognition protein, N-terminal domain"/>
    <property type="match status" value="2"/>
</dbReference>
<dbReference type="InterPro" id="IPR050546">
    <property type="entry name" value="Glycosyl_Hydrlase_16"/>
</dbReference>
<dbReference type="Pfam" id="PF15886">
    <property type="entry name" value="CBM39"/>
    <property type="match status" value="2"/>
</dbReference>
<sequence>MKFFLVFLIISTVINASFGFQIQNPVITLIEPQGIRFAYPDEPGISLVAYHYSINEVVNGVEPGQYNVDVTSPTNGWWLHENTEVSVGTNDIVYYWLYVLHDGTGYQLLEQQWSPSEENPTAVPGPDPGPVPTGSEPGVPEPPPPPENTAAPGEYVVTQPFISIIFPQGLRFAYPDEPGISLVSYHYNINEPLEGVNAGQYNVDVKEPTAGWWLHENYDVKLVEGDTVYYWLSVIYNNQGFDLLEQEWSPQRPTTTTPAPTTTTAAPTTTPPYTGPTTTPPTTTPYTGPTTTPPPLPTDEPGEDPCGTYPCDPGCDMDVPPCNGLIFEDDFEKLDLTKWQHEITAGGGGNWEFQLYTNNRSNSYVRDGVLYIKPTLLSETYGDDFIMTGSLDIWGAAPADICTGNQWWGCARQGYGTNIINPIQSGRLRTVNSFNFKYGRVDLEAKMPTGDWIWPAIWMLPAQNPYGQWPASGEMDIVEVRGNTQLYDSSGVSVGVDQMGSTMHWGPYWPENGYEKTHVTRFYLDDEELMHVDPGEGGFWEYGDFDKNLQDADNPWRGGTKMAPFDEEFYIIMNVAVGGVTYFDDSFTNYPHAKPWLNDSPHASYDFWMAKDQWYPTWNDEESALQVKHIQVWAYDEE</sequence>
<reference evidence="10" key="1">
    <citation type="submission" date="2025-08" db="UniProtKB">
        <authorList>
            <consortium name="RefSeq"/>
        </authorList>
    </citation>
    <scope>IDENTIFICATION</scope>
    <source>
        <tissue evidence="10">Testes</tissue>
    </source>
</reference>
<feature type="compositionally biased region" description="Low complexity" evidence="5">
    <location>
        <begin position="253"/>
        <end position="268"/>
    </location>
</feature>
<dbReference type="GeneID" id="100368603"/>
<keyword evidence="6" id="KW-0732">Signal</keyword>
<dbReference type="SUPFAM" id="SSF49899">
    <property type="entry name" value="Concanavalin A-like lectins/glucanases"/>
    <property type="match status" value="1"/>
</dbReference>
<dbReference type="Proteomes" id="UP000694865">
    <property type="component" value="Unplaced"/>
</dbReference>
<dbReference type="PANTHER" id="PTHR10963:SF55">
    <property type="entry name" value="GLYCOSIDE HYDROLASE FAMILY 16 PROTEIN"/>
    <property type="match status" value="1"/>
</dbReference>
<dbReference type="PROSITE" id="PS51969">
    <property type="entry name" value="CBM39"/>
    <property type="match status" value="2"/>
</dbReference>
<accession>A0ABM0GZQ3</accession>
<evidence type="ECO:0000256" key="5">
    <source>
        <dbReference type="SAM" id="MobiDB-lite"/>
    </source>
</evidence>
<dbReference type="PANTHER" id="PTHR10963">
    <property type="entry name" value="GLYCOSYL HYDROLASE-RELATED"/>
    <property type="match status" value="1"/>
</dbReference>
<keyword evidence="9" id="KW-1185">Reference proteome</keyword>
<dbReference type="InterPro" id="IPR000757">
    <property type="entry name" value="Beta-glucanase-like"/>
</dbReference>
<feature type="domain" description="CBM39" evidence="8">
    <location>
        <begin position="155"/>
        <end position="255"/>
    </location>
</feature>
<comment type="similarity">
    <text evidence="1">Belongs to the glycosyl hydrolase 16 family.</text>
</comment>